<organism evidence="1 2">
    <name type="scientific">Thlaspi arvense</name>
    <name type="common">Field penny-cress</name>
    <dbReference type="NCBI Taxonomy" id="13288"/>
    <lineage>
        <taxon>Eukaryota</taxon>
        <taxon>Viridiplantae</taxon>
        <taxon>Streptophyta</taxon>
        <taxon>Embryophyta</taxon>
        <taxon>Tracheophyta</taxon>
        <taxon>Spermatophyta</taxon>
        <taxon>Magnoliopsida</taxon>
        <taxon>eudicotyledons</taxon>
        <taxon>Gunneridae</taxon>
        <taxon>Pentapetalae</taxon>
        <taxon>rosids</taxon>
        <taxon>malvids</taxon>
        <taxon>Brassicales</taxon>
        <taxon>Brassicaceae</taxon>
        <taxon>Thlaspideae</taxon>
        <taxon>Thlaspi</taxon>
    </lineage>
</organism>
<dbReference type="InterPro" id="IPR036879">
    <property type="entry name" value="TF_MADSbox_sf"/>
</dbReference>
<dbReference type="Proteomes" id="UP000836841">
    <property type="component" value="Chromosome 2"/>
</dbReference>
<dbReference type="GO" id="GO:0003677">
    <property type="term" value="F:DNA binding"/>
    <property type="evidence" value="ECO:0007669"/>
    <property type="project" value="InterPro"/>
</dbReference>
<keyword evidence="2" id="KW-1185">Reference proteome</keyword>
<evidence type="ECO:0000313" key="2">
    <source>
        <dbReference type="Proteomes" id="UP000836841"/>
    </source>
</evidence>
<proteinExistence type="predicted"/>
<reference evidence="1 2" key="1">
    <citation type="submission" date="2022-03" db="EMBL/GenBank/DDBJ databases">
        <authorList>
            <person name="Nunn A."/>
            <person name="Chopra R."/>
            <person name="Nunn A."/>
            <person name="Contreras Garrido A."/>
        </authorList>
    </citation>
    <scope>NUCLEOTIDE SEQUENCE [LARGE SCALE GENOMIC DNA]</scope>
</reference>
<gene>
    <name evidence="1" type="ORF">TAV2_LOCUS6514</name>
</gene>
<name>A0AAU9RPL0_THLAR</name>
<accession>A0AAU9RPL0</accession>
<evidence type="ECO:0008006" key="3">
    <source>
        <dbReference type="Google" id="ProtNLM"/>
    </source>
</evidence>
<sequence length="351" mass="39300">MVLFFSRTMLFLGSRLGYRIKFLWLFKILGSEDHLYYSGGLLKHMCFQMLFGLVLETFFTETVLESLLSLLCCGLKQKGVEVTVDTQVDALIEANHTLYGTVTSLYTESKRNLVEAIREAVKTGRPVETAFSRKRGFRNKIEKRATELSVLCGNSVVFVCYTPDDDKVHVFPENRREIQDIVSKFKNQSDEKRKKNSRDVYDYPNLDGLSADELRNHLSVINAQLSGVRQMKRELVSEKINSEQRGSGQLGFVSDLGCCADGVGVSGTEADSSPLELGFQASEPTAVAYSPSGFCGGDCIWDSSRLDLEFFVRHFTFDLYALVYIGLTMLAAIRMELMTPPSDEGCIVVPS</sequence>
<evidence type="ECO:0000313" key="1">
    <source>
        <dbReference type="EMBL" id="CAH2047923.1"/>
    </source>
</evidence>
<dbReference type="Gene3D" id="3.40.1810.10">
    <property type="entry name" value="Transcription factor, MADS-box"/>
    <property type="match status" value="1"/>
</dbReference>
<dbReference type="GO" id="GO:0046983">
    <property type="term" value="F:protein dimerization activity"/>
    <property type="evidence" value="ECO:0007669"/>
    <property type="project" value="InterPro"/>
</dbReference>
<dbReference type="EMBL" id="OU466858">
    <property type="protein sequence ID" value="CAH2047923.1"/>
    <property type="molecule type" value="Genomic_DNA"/>
</dbReference>
<dbReference type="SUPFAM" id="SSF55455">
    <property type="entry name" value="SRF-like"/>
    <property type="match status" value="1"/>
</dbReference>
<dbReference type="AlphaFoldDB" id="A0AAU9RPL0"/>
<protein>
    <recommendedName>
        <fullName evidence="3">MADS-box domain-containing protein</fullName>
    </recommendedName>
</protein>